<evidence type="ECO:0008006" key="3">
    <source>
        <dbReference type="Google" id="ProtNLM"/>
    </source>
</evidence>
<reference evidence="1 2" key="1">
    <citation type="submission" date="2017-03" db="EMBL/GenBank/DDBJ databases">
        <title>Genome of the blue death feigning beetle - Asbolus verrucosus.</title>
        <authorList>
            <person name="Rider S.D."/>
        </authorList>
    </citation>
    <scope>NUCLEOTIDE SEQUENCE [LARGE SCALE GENOMIC DNA]</scope>
    <source>
        <strain evidence="1">Butters</strain>
        <tissue evidence="1">Head and leg muscle</tissue>
    </source>
</reference>
<dbReference type="Gene3D" id="3.40.525.10">
    <property type="entry name" value="CRAL-TRIO lipid binding domain"/>
    <property type="match status" value="1"/>
</dbReference>
<dbReference type="OrthoDB" id="8169913at2759"/>
<sequence>MYIHHDFQSLHEFVPKSILPEEYGGTTGKMDIFQSNQNDLHRELWLKELEEYTSWFKEQENIKSDESKTYQL</sequence>
<dbReference type="AlphaFoldDB" id="A0A482W8J4"/>
<organism evidence="1 2">
    <name type="scientific">Asbolus verrucosus</name>
    <name type="common">Desert ironclad beetle</name>
    <dbReference type="NCBI Taxonomy" id="1661398"/>
    <lineage>
        <taxon>Eukaryota</taxon>
        <taxon>Metazoa</taxon>
        <taxon>Ecdysozoa</taxon>
        <taxon>Arthropoda</taxon>
        <taxon>Hexapoda</taxon>
        <taxon>Insecta</taxon>
        <taxon>Pterygota</taxon>
        <taxon>Neoptera</taxon>
        <taxon>Endopterygota</taxon>
        <taxon>Coleoptera</taxon>
        <taxon>Polyphaga</taxon>
        <taxon>Cucujiformia</taxon>
        <taxon>Tenebrionidae</taxon>
        <taxon>Pimeliinae</taxon>
        <taxon>Asbolus</taxon>
    </lineage>
</organism>
<dbReference type="SUPFAM" id="SSF52087">
    <property type="entry name" value="CRAL/TRIO domain"/>
    <property type="match status" value="1"/>
</dbReference>
<gene>
    <name evidence="1" type="ORF">BDFB_009103</name>
</gene>
<evidence type="ECO:0000313" key="1">
    <source>
        <dbReference type="EMBL" id="RZC41490.1"/>
    </source>
</evidence>
<proteinExistence type="predicted"/>
<evidence type="ECO:0000313" key="2">
    <source>
        <dbReference type="Proteomes" id="UP000292052"/>
    </source>
</evidence>
<protein>
    <recommendedName>
        <fullName evidence="3">CRAL TRIO domain containing protein</fullName>
    </recommendedName>
</protein>
<accession>A0A482W8J4</accession>
<dbReference type="InterPro" id="IPR036865">
    <property type="entry name" value="CRAL-TRIO_dom_sf"/>
</dbReference>
<comment type="caution">
    <text evidence="1">The sequence shown here is derived from an EMBL/GenBank/DDBJ whole genome shotgun (WGS) entry which is preliminary data.</text>
</comment>
<keyword evidence="2" id="KW-1185">Reference proteome</keyword>
<name>A0A482W8J4_ASBVE</name>
<dbReference type="EMBL" id="QDEB01016722">
    <property type="protein sequence ID" value="RZC41490.1"/>
    <property type="molecule type" value="Genomic_DNA"/>
</dbReference>
<dbReference type="Proteomes" id="UP000292052">
    <property type="component" value="Unassembled WGS sequence"/>
</dbReference>